<dbReference type="Gene3D" id="2.160.10.10">
    <property type="entry name" value="Hexapeptide repeat proteins"/>
    <property type="match status" value="1"/>
</dbReference>
<dbReference type="InterPro" id="IPR051159">
    <property type="entry name" value="Hexapeptide_acetyltransf"/>
</dbReference>
<dbReference type="SUPFAM" id="SSF51161">
    <property type="entry name" value="Trimeric LpxA-like enzymes"/>
    <property type="match status" value="1"/>
</dbReference>
<dbReference type="Pfam" id="PF14602">
    <property type="entry name" value="Hexapep_2"/>
    <property type="match status" value="1"/>
</dbReference>
<organism evidence="1">
    <name type="scientific">freshwater metagenome</name>
    <dbReference type="NCBI Taxonomy" id="449393"/>
    <lineage>
        <taxon>unclassified sequences</taxon>
        <taxon>metagenomes</taxon>
        <taxon>ecological metagenomes</taxon>
    </lineage>
</organism>
<name>A0A6J6QYJ1_9ZZZZ</name>
<dbReference type="CDD" id="cd04647">
    <property type="entry name" value="LbH_MAT_like"/>
    <property type="match status" value="1"/>
</dbReference>
<protein>
    <submittedName>
        <fullName evidence="1">Unannotated protein</fullName>
    </submittedName>
</protein>
<evidence type="ECO:0000313" key="1">
    <source>
        <dbReference type="EMBL" id="CAB4716567.1"/>
    </source>
</evidence>
<dbReference type="EMBL" id="CAEZXX010000103">
    <property type="protein sequence ID" value="CAB4716567.1"/>
    <property type="molecule type" value="Genomic_DNA"/>
</dbReference>
<dbReference type="Pfam" id="PF00132">
    <property type="entry name" value="Hexapep"/>
    <property type="match status" value="1"/>
</dbReference>
<dbReference type="InterPro" id="IPR011004">
    <property type="entry name" value="Trimer_LpxA-like_sf"/>
</dbReference>
<accession>A0A6J6QYJ1</accession>
<sequence length="134" mass="14274">MVPGQQCVTNPVVRIGDRCLIGRGSGIVGHLAIDIGNDVWTGHHVYITDQNHGFEDISLPISRQSMPERPVTIGDGSWLGHGTVVLPGSTIGRHVVVGANSVVNGDLPDYSVAVGSPARVIRRYVEGEGWVSTR</sequence>
<dbReference type="PANTHER" id="PTHR23416">
    <property type="entry name" value="SIALIC ACID SYNTHASE-RELATED"/>
    <property type="match status" value="1"/>
</dbReference>
<reference evidence="1" key="1">
    <citation type="submission" date="2020-05" db="EMBL/GenBank/DDBJ databases">
        <authorList>
            <person name="Chiriac C."/>
            <person name="Salcher M."/>
            <person name="Ghai R."/>
            <person name="Kavagutti S V."/>
        </authorList>
    </citation>
    <scope>NUCLEOTIDE SEQUENCE</scope>
</reference>
<dbReference type="AlphaFoldDB" id="A0A6J6QYJ1"/>
<gene>
    <name evidence="1" type="ORF">UFOPK2602_01454</name>
</gene>
<proteinExistence type="predicted"/>
<dbReference type="InterPro" id="IPR001451">
    <property type="entry name" value="Hexapep"/>
</dbReference>